<evidence type="ECO:0000313" key="7">
    <source>
        <dbReference type="Proteomes" id="UP001596220"/>
    </source>
</evidence>
<dbReference type="InterPro" id="IPR035895">
    <property type="entry name" value="HPr-like_sf"/>
</dbReference>
<comment type="subcellular location">
    <subcellularLocation>
        <location evidence="1">Cytoplasm</location>
    </subcellularLocation>
</comment>
<evidence type="ECO:0000256" key="4">
    <source>
        <dbReference type="SAM" id="MobiDB-lite"/>
    </source>
</evidence>
<evidence type="ECO:0000313" key="6">
    <source>
        <dbReference type="EMBL" id="MFC6094213.1"/>
    </source>
</evidence>
<gene>
    <name evidence="6" type="ORF">ACFP3R_33525</name>
</gene>
<dbReference type="Gene3D" id="3.30.1340.10">
    <property type="entry name" value="HPr-like"/>
    <property type="match status" value="1"/>
</dbReference>
<name>A0ABW1PF06_9PSEU</name>
<dbReference type="InterPro" id="IPR050399">
    <property type="entry name" value="HPr"/>
</dbReference>
<keyword evidence="3" id="KW-0598">Phosphotransferase system</keyword>
<dbReference type="InterPro" id="IPR029068">
    <property type="entry name" value="Glyas_Bleomycin-R_OHBP_Dase"/>
</dbReference>
<evidence type="ECO:0000256" key="3">
    <source>
        <dbReference type="ARBA" id="ARBA00022683"/>
    </source>
</evidence>
<dbReference type="CDD" id="cd00367">
    <property type="entry name" value="PTS-HPr_like"/>
    <property type="match status" value="1"/>
</dbReference>
<proteinExistence type="predicted"/>
<dbReference type="PROSITE" id="PS51350">
    <property type="entry name" value="PTS_HPR_DOM"/>
    <property type="match status" value="1"/>
</dbReference>
<dbReference type="Proteomes" id="UP001596220">
    <property type="component" value="Unassembled WGS sequence"/>
</dbReference>
<dbReference type="Pfam" id="PF00381">
    <property type="entry name" value="PTS-HPr"/>
    <property type="match status" value="1"/>
</dbReference>
<dbReference type="PANTHER" id="PTHR33705">
    <property type="entry name" value="PHOSPHOCARRIER PROTEIN HPR"/>
    <property type="match status" value="1"/>
</dbReference>
<dbReference type="InterPro" id="IPR000032">
    <property type="entry name" value="HPr-like"/>
</dbReference>
<evidence type="ECO:0000259" key="5">
    <source>
        <dbReference type="PROSITE" id="PS51350"/>
    </source>
</evidence>
<keyword evidence="2" id="KW-0963">Cytoplasm</keyword>
<organism evidence="6 7">
    <name type="scientific">Saccharothrix lopnurensis</name>
    <dbReference type="NCBI Taxonomy" id="1670621"/>
    <lineage>
        <taxon>Bacteria</taxon>
        <taxon>Bacillati</taxon>
        <taxon>Actinomycetota</taxon>
        <taxon>Actinomycetes</taxon>
        <taxon>Pseudonocardiales</taxon>
        <taxon>Pseudonocardiaceae</taxon>
        <taxon>Saccharothrix</taxon>
    </lineage>
</organism>
<accession>A0ABW1PF06</accession>
<protein>
    <submittedName>
        <fullName evidence="6">HPr family phosphocarrier protein</fullName>
    </submittedName>
</protein>
<comment type="caution">
    <text evidence="6">The sequence shown here is derived from an EMBL/GenBank/DDBJ whole genome shotgun (WGS) entry which is preliminary data.</text>
</comment>
<sequence>MPHPVVAHPAGSRSVVAHPAAPRPVGPNAVGPRPGTNPVAPARVPPDQEAACRWYARRFGWRVVPGSAGIRLVLGGGTVGFLVPADLAAVVLSRFDAVGVPAPAVVRPDGRVVFLTDANDRWWSQNDMPADVVFLRTPAEVPLPPTPVRGGRVRWARPIEAGERWLPVAEGVLSVVRSALDPVRRPVTPWFARDIELSTGRFPRPVRRERAERAFPHRQEEAELPSTRVTIGSSVGLHARPAKLLVEAARKQGGKVRIGRSEDALVDAASILAVMSLGVKGGEEVLLTVEGDQADTALAELSELLSTDHDAAPTTGG</sequence>
<evidence type="ECO:0000256" key="1">
    <source>
        <dbReference type="ARBA" id="ARBA00004496"/>
    </source>
</evidence>
<feature type="domain" description="HPr" evidence="5">
    <location>
        <begin position="224"/>
        <end position="312"/>
    </location>
</feature>
<evidence type="ECO:0000256" key="2">
    <source>
        <dbReference type="ARBA" id="ARBA00022490"/>
    </source>
</evidence>
<dbReference type="RefSeq" id="WP_380642248.1">
    <property type="nucleotide sequence ID" value="NZ_JBHSQO010000058.1"/>
</dbReference>
<feature type="region of interest" description="Disordered" evidence="4">
    <location>
        <begin position="1"/>
        <end position="44"/>
    </location>
</feature>
<dbReference type="SUPFAM" id="SSF55594">
    <property type="entry name" value="HPr-like"/>
    <property type="match status" value="1"/>
</dbReference>
<dbReference type="SUPFAM" id="SSF54593">
    <property type="entry name" value="Glyoxalase/Bleomycin resistance protein/Dihydroxybiphenyl dioxygenase"/>
    <property type="match status" value="1"/>
</dbReference>
<dbReference type="NCBIfam" id="TIGR01003">
    <property type="entry name" value="PTS_HPr_family"/>
    <property type="match status" value="1"/>
</dbReference>
<dbReference type="PRINTS" id="PR00107">
    <property type="entry name" value="PHOSPHOCPHPR"/>
</dbReference>
<dbReference type="EMBL" id="JBHSQO010000058">
    <property type="protein sequence ID" value="MFC6094213.1"/>
    <property type="molecule type" value="Genomic_DNA"/>
</dbReference>
<reference evidence="7" key="1">
    <citation type="journal article" date="2019" name="Int. J. Syst. Evol. Microbiol.">
        <title>The Global Catalogue of Microorganisms (GCM) 10K type strain sequencing project: providing services to taxonomists for standard genome sequencing and annotation.</title>
        <authorList>
            <consortium name="The Broad Institute Genomics Platform"/>
            <consortium name="The Broad Institute Genome Sequencing Center for Infectious Disease"/>
            <person name="Wu L."/>
            <person name="Ma J."/>
        </authorList>
    </citation>
    <scope>NUCLEOTIDE SEQUENCE [LARGE SCALE GENOMIC DNA]</scope>
    <source>
        <strain evidence="7">CGMCC 4.7246</strain>
    </source>
</reference>
<dbReference type="PANTHER" id="PTHR33705:SF2">
    <property type="entry name" value="PHOSPHOCARRIER PROTEIN NPR"/>
    <property type="match status" value="1"/>
</dbReference>
<keyword evidence="7" id="KW-1185">Reference proteome</keyword>